<dbReference type="GO" id="GO:0005829">
    <property type="term" value="C:cytosol"/>
    <property type="evidence" value="ECO:0007669"/>
    <property type="project" value="TreeGrafter"/>
</dbReference>
<comment type="caution">
    <text evidence="2">The sequence shown here is derived from an EMBL/GenBank/DDBJ whole genome shotgun (WGS) entry which is preliminary data.</text>
</comment>
<dbReference type="RefSeq" id="WP_281410162.1">
    <property type="nucleotide sequence ID" value="NZ_WXXP01000558.1"/>
</dbReference>
<dbReference type="InterPro" id="IPR002821">
    <property type="entry name" value="Hydantoinase_A"/>
</dbReference>
<name>A0A6P0DVR5_RHILE</name>
<gene>
    <name evidence="2" type="ORF">GUK36_40210</name>
</gene>
<protein>
    <submittedName>
        <fullName evidence="2">Hydantoinase/oxoprolinase family protein</fullName>
    </submittedName>
</protein>
<sequence length="168" mass="17426">IDMGGTSTDCSLIVNGAASITTDFEVEWGIPIQVPMLDVRTIGAGGGSIAWIDKGGLLRVGPESARSRPGPICYGRGGTEPTVTDANLVLGRINPDNFLGGTVNLDMEGARAGIARLAEKLRMTVDEAALAVIKIVNNNMVGAVRSVLIAKGESHDKFSLMFFGGAGP</sequence>
<evidence type="ECO:0000313" key="3">
    <source>
        <dbReference type="Proteomes" id="UP000471409"/>
    </source>
</evidence>
<dbReference type="PANTHER" id="PTHR11365:SF23">
    <property type="entry name" value="HYPOTHETICAL 5-OXOPROLINASE (EUROFUNG)-RELATED"/>
    <property type="match status" value="1"/>
</dbReference>
<accession>A0A6P0DVR5</accession>
<organism evidence="2 3">
    <name type="scientific">Rhizobium leguminosarum</name>
    <dbReference type="NCBI Taxonomy" id="384"/>
    <lineage>
        <taxon>Bacteria</taxon>
        <taxon>Pseudomonadati</taxon>
        <taxon>Pseudomonadota</taxon>
        <taxon>Alphaproteobacteria</taxon>
        <taxon>Hyphomicrobiales</taxon>
        <taxon>Rhizobiaceae</taxon>
        <taxon>Rhizobium/Agrobacterium group</taxon>
        <taxon>Rhizobium</taxon>
    </lineage>
</organism>
<dbReference type="PANTHER" id="PTHR11365">
    <property type="entry name" value="5-OXOPROLINASE RELATED"/>
    <property type="match status" value="1"/>
</dbReference>
<dbReference type="GO" id="GO:0006749">
    <property type="term" value="P:glutathione metabolic process"/>
    <property type="evidence" value="ECO:0007669"/>
    <property type="project" value="TreeGrafter"/>
</dbReference>
<dbReference type="AlphaFoldDB" id="A0A6P0DVR5"/>
<feature type="non-terminal residue" evidence="2">
    <location>
        <position position="1"/>
    </location>
</feature>
<dbReference type="EMBL" id="WXXP01000558">
    <property type="protein sequence ID" value="NEK55456.1"/>
    <property type="molecule type" value="Genomic_DNA"/>
</dbReference>
<dbReference type="Proteomes" id="UP000471409">
    <property type="component" value="Unassembled WGS sequence"/>
</dbReference>
<proteinExistence type="predicted"/>
<evidence type="ECO:0000313" key="2">
    <source>
        <dbReference type="EMBL" id="NEK55456.1"/>
    </source>
</evidence>
<feature type="non-terminal residue" evidence="2">
    <location>
        <position position="168"/>
    </location>
</feature>
<dbReference type="GO" id="GO:0017168">
    <property type="term" value="F:5-oxoprolinase (ATP-hydrolyzing) activity"/>
    <property type="evidence" value="ECO:0007669"/>
    <property type="project" value="TreeGrafter"/>
</dbReference>
<feature type="domain" description="Hydantoinase A/oxoprolinase" evidence="1">
    <location>
        <begin position="1"/>
        <end position="168"/>
    </location>
</feature>
<dbReference type="Pfam" id="PF01968">
    <property type="entry name" value="Hydantoinase_A"/>
    <property type="match status" value="1"/>
</dbReference>
<evidence type="ECO:0000259" key="1">
    <source>
        <dbReference type="Pfam" id="PF01968"/>
    </source>
</evidence>
<dbReference type="InterPro" id="IPR045079">
    <property type="entry name" value="Oxoprolinase-like"/>
</dbReference>
<reference evidence="2 3" key="1">
    <citation type="submission" date="2020-01" db="EMBL/GenBank/DDBJ databases">
        <title>Rhizobium genotypes associated with high levels of biological nitrogen fixation by grain legumes in a temperate-maritime cropping system.</title>
        <authorList>
            <person name="Maluk M."/>
            <person name="Francesc Ferrando Molina F."/>
            <person name="Lopez Del Egido L."/>
            <person name="Lafos M."/>
            <person name="Langarica-Fuentes A."/>
            <person name="Gebre Yohannes G."/>
            <person name="Young M.W."/>
            <person name="Martin P."/>
            <person name="Gantlett R."/>
            <person name="Kenicer G."/>
            <person name="Hawes C."/>
            <person name="Begg G.S."/>
            <person name="Quilliam R.S."/>
            <person name="Squire G.R."/>
            <person name="Poole P.S."/>
            <person name="Young P.W."/>
            <person name="Iannetta P.M."/>
            <person name="James E.K."/>
        </authorList>
    </citation>
    <scope>NUCLEOTIDE SEQUENCE [LARGE SCALE GENOMIC DNA]</scope>
    <source>
        <strain evidence="2 3">JHI944</strain>
    </source>
</reference>